<dbReference type="RefSeq" id="XP_062633338.1">
    <property type="nucleotide sequence ID" value="XM_062778466.1"/>
</dbReference>
<evidence type="ECO:0000313" key="2">
    <source>
        <dbReference type="Proteomes" id="UP001302676"/>
    </source>
</evidence>
<dbReference type="AlphaFoldDB" id="A0AAN6UVF5"/>
<comment type="caution">
    <text evidence="1">The sequence shown here is derived from an EMBL/GenBank/DDBJ whole genome shotgun (WGS) entry which is preliminary data.</text>
</comment>
<feature type="non-terminal residue" evidence="1">
    <location>
        <position position="1"/>
    </location>
</feature>
<reference evidence="1" key="2">
    <citation type="submission" date="2023-05" db="EMBL/GenBank/DDBJ databases">
        <authorList>
            <consortium name="Lawrence Berkeley National Laboratory"/>
            <person name="Steindorff A."/>
            <person name="Hensen N."/>
            <person name="Bonometti L."/>
            <person name="Westerberg I."/>
            <person name="Brannstrom I.O."/>
            <person name="Guillou S."/>
            <person name="Cros-Aarteil S."/>
            <person name="Calhoun S."/>
            <person name="Haridas S."/>
            <person name="Kuo A."/>
            <person name="Mondo S."/>
            <person name="Pangilinan J."/>
            <person name="Riley R."/>
            <person name="Labutti K."/>
            <person name="Andreopoulos B."/>
            <person name="Lipzen A."/>
            <person name="Chen C."/>
            <person name="Yanf M."/>
            <person name="Daum C."/>
            <person name="Ng V."/>
            <person name="Clum A."/>
            <person name="Ohm R."/>
            <person name="Martin F."/>
            <person name="Silar P."/>
            <person name="Natvig D."/>
            <person name="Lalanne C."/>
            <person name="Gautier V."/>
            <person name="Ament-Velasquez S.L."/>
            <person name="Kruys A."/>
            <person name="Hutchinson M.I."/>
            <person name="Powell A.J."/>
            <person name="Barry K."/>
            <person name="Miller A.N."/>
            <person name="Grigoriev I.V."/>
            <person name="Debuchy R."/>
            <person name="Gladieux P."/>
            <person name="Thoren M.H."/>
            <person name="Johannesson H."/>
        </authorList>
    </citation>
    <scope>NUCLEOTIDE SEQUENCE</scope>
    <source>
        <strain evidence="1">CBS 141.50</strain>
    </source>
</reference>
<name>A0AAN6UVF5_9PEZI</name>
<sequence>PVQIMVTKLVLPSCERDPTHPNHPPQLQKPLRIQIMGMSKYIDSLFDNGAKIPQEAVQTPGVDSPGAEFDETGLRFAKMAFNLFYGRDPNPDIAADFVPQHQHSTFPKVDEFKPGDAPYGYCVTFDHLVDPADDDPETLMINLCDPADPQSATYFELDLAPYTTGLAAPIVLLVPRCCQLRKGTTDRQRINGQVKEAKEGFRPPMEWEEVQ</sequence>
<accession>A0AAN6UVF5</accession>
<reference evidence="1" key="1">
    <citation type="journal article" date="2023" name="Mol. Phylogenet. Evol.">
        <title>Genome-scale phylogeny and comparative genomics of the fungal order Sordariales.</title>
        <authorList>
            <person name="Hensen N."/>
            <person name="Bonometti L."/>
            <person name="Westerberg I."/>
            <person name="Brannstrom I.O."/>
            <person name="Guillou S."/>
            <person name="Cros-Aarteil S."/>
            <person name="Calhoun S."/>
            <person name="Haridas S."/>
            <person name="Kuo A."/>
            <person name="Mondo S."/>
            <person name="Pangilinan J."/>
            <person name="Riley R."/>
            <person name="LaButti K."/>
            <person name="Andreopoulos B."/>
            <person name="Lipzen A."/>
            <person name="Chen C."/>
            <person name="Yan M."/>
            <person name="Daum C."/>
            <person name="Ng V."/>
            <person name="Clum A."/>
            <person name="Steindorff A."/>
            <person name="Ohm R.A."/>
            <person name="Martin F."/>
            <person name="Silar P."/>
            <person name="Natvig D.O."/>
            <person name="Lalanne C."/>
            <person name="Gautier V."/>
            <person name="Ament-Velasquez S.L."/>
            <person name="Kruys A."/>
            <person name="Hutchinson M.I."/>
            <person name="Powell A.J."/>
            <person name="Barry K."/>
            <person name="Miller A.N."/>
            <person name="Grigoriev I.V."/>
            <person name="Debuchy R."/>
            <person name="Gladieux P."/>
            <person name="Hiltunen Thoren M."/>
            <person name="Johannesson H."/>
        </authorList>
    </citation>
    <scope>NUCLEOTIDE SEQUENCE</scope>
    <source>
        <strain evidence="1">CBS 141.50</strain>
    </source>
</reference>
<gene>
    <name evidence="1" type="ORF">C8A04DRAFT_15384</name>
</gene>
<dbReference type="EMBL" id="MU853644">
    <property type="protein sequence ID" value="KAK4139967.1"/>
    <property type="molecule type" value="Genomic_DNA"/>
</dbReference>
<keyword evidence="2" id="KW-1185">Reference proteome</keyword>
<dbReference type="GeneID" id="87815079"/>
<protein>
    <submittedName>
        <fullName evidence="1">Uncharacterized protein</fullName>
    </submittedName>
</protein>
<organism evidence="1 2">
    <name type="scientific">Dichotomopilus funicola</name>
    <dbReference type="NCBI Taxonomy" id="1934379"/>
    <lineage>
        <taxon>Eukaryota</taxon>
        <taxon>Fungi</taxon>
        <taxon>Dikarya</taxon>
        <taxon>Ascomycota</taxon>
        <taxon>Pezizomycotina</taxon>
        <taxon>Sordariomycetes</taxon>
        <taxon>Sordariomycetidae</taxon>
        <taxon>Sordariales</taxon>
        <taxon>Chaetomiaceae</taxon>
        <taxon>Dichotomopilus</taxon>
    </lineage>
</organism>
<proteinExistence type="predicted"/>
<evidence type="ECO:0000313" key="1">
    <source>
        <dbReference type="EMBL" id="KAK4139967.1"/>
    </source>
</evidence>
<dbReference type="Proteomes" id="UP001302676">
    <property type="component" value="Unassembled WGS sequence"/>
</dbReference>